<name>A0ABS0A987_9FLAO</name>
<evidence type="ECO:0000259" key="2">
    <source>
        <dbReference type="Pfam" id="PF18962"/>
    </source>
</evidence>
<dbReference type="Proteomes" id="UP001194729">
    <property type="component" value="Unassembled WGS sequence"/>
</dbReference>
<dbReference type="EMBL" id="JADKYU010000891">
    <property type="protein sequence ID" value="MBF4985900.1"/>
    <property type="molecule type" value="Genomic_DNA"/>
</dbReference>
<comment type="caution">
    <text evidence="3">The sequence shown here is derived from an EMBL/GenBank/DDBJ whole genome shotgun (WGS) entry which is preliminary data.</text>
</comment>
<dbReference type="SUPFAM" id="SSF51126">
    <property type="entry name" value="Pectin lyase-like"/>
    <property type="match status" value="1"/>
</dbReference>
<reference evidence="3 4" key="1">
    <citation type="submission" date="2020-11" db="EMBL/GenBank/DDBJ databases">
        <title>P. mediterranea TC4 genome.</title>
        <authorList>
            <person name="Molmeret M."/>
        </authorList>
    </citation>
    <scope>NUCLEOTIDE SEQUENCE [LARGE SCALE GENOMIC DNA]</scope>
    <source>
        <strain evidence="3 4">TC4</strain>
    </source>
</reference>
<dbReference type="InterPro" id="IPR011050">
    <property type="entry name" value="Pectin_lyase_fold/virulence"/>
</dbReference>
<dbReference type="InterPro" id="IPR026444">
    <property type="entry name" value="Secre_tail"/>
</dbReference>
<accession>A0ABS0A987</accession>
<protein>
    <submittedName>
        <fullName evidence="3">T9SS type A sorting domain-containing protein</fullName>
    </submittedName>
</protein>
<feature type="domain" description="Secretion system C-terminal sorting" evidence="2">
    <location>
        <begin position="380"/>
        <end position="448"/>
    </location>
</feature>
<dbReference type="NCBIfam" id="TIGR04183">
    <property type="entry name" value="Por_Secre_tail"/>
    <property type="match status" value="1"/>
</dbReference>
<evidence type="ECO:0000313" key="4">
    <source>
        <dbReference type="Proteomes" id="UP001194729"/>
    </source>
</evidence>
<feature type="non-terminal residue" evidence="3">
    <location>
        <position position="1"/>
    </location>
</feature>
<proteinExistence type="predicted"/>
<organism evidence="3 4">
    <name type="scientific">Nonlabens mediterrranea</name>
    <dbReference type="NCBI Taxonomy" id="1419947"/>
    <lineage>
        <taxon>Bacteria</taxon>
        <taxon>Pseudomonadati</taxon>
        <taxon>Bacteroidota</taxon>
        <taxon>Flavobacteriia</taxon>
        <taxon>Flavobacteriales</taxon>
        <taxon>Flavobacteriaceae</taxon>
        <taxon>Nonlabens</taxon>
    </lineage>
</organism>
<gene>
    <name evidence="3" type="ORF">FNJ87_16735</name>
</gene>
<keyword evidence="1" id="KW-0732">Signal</keyword>
<keyword evidence="4" id="KW-1185">Reference proteome</keyword>
<evidence type="ECO:0000313" key="3">
    <source>
        <dbReference type="EMBL" id="MBF4985900.1"/>
    </source>
</evidence>
<dbReference type="Pfam" id="PF18962">
    <property type="entry name" value="Por_Secre_tail"/>
    <property type="match status" value="1"/>
</dbReference>
<evidence type="ECO:0000256" key="1">
    <source>
        <dbReference type="ARBA" id="ARBA00022729"/>
    </source>
</evidence>
<sequence length="449" mass="49212">IFVKSGAYFPIGSTTALLINTNELKIYGGFDGTEVDETQRDMSLIKTTNATIITGDLLENDIPGDLITNRTENADVLIDLDANDVVIDGFILSGGETTGGNPVIKPLNHLRNFTLRNSMIRDNVSSSILLDWRLFSGELLLENLHVLNNESTNNGLWLIQHNSTNLDELNNKMINIVFADNQYNADISGIWIRRGTSGNSTRLFQTDMINCSFVNNTNYHSTAMQNGGHTVTISGRVENQVRIANTFFYQNRIGSNNNFSVLDIKNVKQNEGTTHTTDIINSALNTDASIRNANYTGVNVTNIDSSITDLFLDADYRPTTQSTLLVDLGDNTEYSNATSTTIGAFGLSRTIGGTIDLGALEQGATLSTSNLEPSNTELNLWPNPATDIVYFSSLEDIKAVQVYTINGKALNIPAAANNSLDVSSLKQGIYLVQFQLQNNNYISKKLVVR</sequence>